<keyword evidence="5" id="KW-0156">Chromatin regulator</keyword>
<dbReference type="AlphaFoldDB" id="A0A0N1PDT4"/>
<organism evidence="15 16">
    <name type="scientific">Leptomonas seymouri</name>
    <dbReference type="NCBI Taxonomy" id="5684"/>
    <lineage>
        <taxon>Eukaryota</taxon>
        <taxon>Discoba</taxon>
        <taxon>Euglenozoa</taxon>
        <taxon>Kinetoplastea</taxon>
        <taxon>Metakinetoplastina</taxon>
        <taxon>Trypanosomatida</taxon>
        <taxon>Trypanosomatidae</taxon>
        <taxon>Leishmaniinae</taxon>
        <taxon>Leptomonas</taxon>
    </lineage>
</organism>
<dbReference type="GO" id="GO:0005506">
    <property type="term" value="F:iron ion binding"/>
    <property type="evidence" value="ECO:0007669"/>
    <property type="project" value="UniProtKB-UniRule"/>
</dbReference>
<dbReference type="GO" id="GO:0051864">
    <property type="term" value="F:histone H3K36 demethylase activity"/>
    <property type="evidence" value="ECO:0007669"/>
    <property type="project" value="TreeGrafter"/>
</dbReference>
<evidence type="ECO:0000256" key="13">
    <source>
        <dbReference type="SAM" id="MobiDB-lite"/>
    </source>
</evidence>
<dbReference type="FunFam" id="2.60.120.650:FF:000073">
    <property type="entry name" value="Cupin_superfamily_protein/Cupin-like_domain_containing_protein_-_putative"/>
    <property type="match status" value="1"/>
</dbReference>
<keyword evidence="10 12" id="KW-0804">Transcription</keyword>
<evidence type="ECO:0000256" key="6">
    <source>
        <dbReference type="ARBA" id="ARBA00022964"/>
    </source>
</evidence>
<feature type="region of interest" description="Disordered" evidence="13">
    <location>
        <begin position="1"/>
        <end position="52"/>
    </location>
</feature>
<dbReference type="InterPro" id="IPR003347">
    <property type="entry name" value="JmjC_dom"/>
</dbReference>
<evidence type="ECO:0000313" key="16">
    <source>
        <dbReference type="Proteomes" id="UP000038009"/>
    </source>
</evidence>
<dbReference type="PANTHER" id="PTHR13096:SF8">
    <property type="entry name" value="RIBOSOMAL OXYGENASE 1"/>
    <property type="match status" value="1"/>
</dbReference>
<dbReference type="GO" id="GO:0005730">
    <property type="term" value="C:nucleolus"/>
    <property type="evidence" value="ECO:0007669"/>
    <property type="project" value="TreeGrafter"/>
</dbReference>
<evidence type="ECO:0000256" key="7">
    <source>
        <dbReference type="ARBA" id="ARBA00023002"/>
    </source>
</evidence>
<evidence type="ECO:0000256" key="4">
    <source>
        <dbReference type="ARBA" id="ARBA00022723"/>
    </source>
</evidence>
<accession>A0A0N1PDT4</accession>
<keyword evidence="4 12" id="KW-0479">Metal-binding</keyword>
<evidence type="ECO:0000256" key="1">
    <source>
        <dbReference type="ARBA" id="ARBA00004123"/>
    </source>
</evidence>
<keyword evidence="16" id="KW-1185">Reference proteome</keyword>
<sequence>MAKTHTSKGKPEKRSREAPHAAAPAAVLLKKRSKMGATSSPQISDDSTAAAPSKISERPNFFTWLLNTSREEFFHRYFEKEHLVASHGDSAYFRKGLPGVVPPVDWSTKRMLQLAKEHPMRYGTDLNVVRFDPKLKKRIPWKIEGSVDPAELEKCMKEGWSVRFLRPNEFIECNSAFVARMESEFNCYCGVNSYWTPASSQGFAPHYDDVDVFLLQLEGEKEWYLYDPPEDVDYLSRHSSEDYVPEQFPQPKHAITLRAGDVLYMPRGMVHQGKTTPRTHSLHITFSANQMNSWADFMSRAAQYTVETLAANNIEWRRALPREMSGVMGEMHHPVFRQSDGVEALTEKQQQQRTHLQAKVRELAAELTLLLTDEAHMDVCTDVYAKDTVQKMQPPSKSYSAVAPADAAVEHRSRVRLMSRNCLRMMLNVPGEARVYHCGLNSRVCLAGELGELRFEADFAPAIATLICSYPKLVTVEALPFPGFEDAVDVSENQLLLVETLRDAGVLHIEAAK</sequence>
<evidence type="ECO:0000259" key="14">
    <source>
        <dbReference type="PROSITE" id="PS51184"/>
    </source>
</evidence>
<evidence type="ECO:0000256" key="11">
    <source>
        <dbReference type="ARBA" id="ARBA00023242"/>
    </source>
</evidence>
<comment type="function">
    <text evidence="12">Oxygenase that can act as both a histone lysine demethylase and a ribosomal histidine hydroxylase.</text>
</comment>
<dbReference type="OMA" id="YLEYMGV"/>
<gene>
    <name evidence="15" type="ORF">ABL78_0568</name>
</gene>
<dbReference type="Gene3D" id="3.90.930.40">
    <property type="match status" value="1"/>
</dbReference>
<dbReference type="PROSITE" id="PS51184">
    <property type="entry name" value="JMJC"/>
    <property type="match status" value="1"/>
</dbReference>
<evidence type="ECO:0000256" key="8">
    <source>
        <dbReference type="ARBA" id="ARBA00023004"/>
    </source>
</evidence>
<dbReference type="SUPFAM" id="SSF51197">
    <property type="entry name" value="Clavaminate synthase-like"/>
    <property type="match status" value="1"/>
</dbReference>
<reference evidence="15 16" key="1">
    <citation type="journal article" date="2015" name="PLoS Pathog.">
        <title>Leptomonas seymouri: Adaptations to the Dixenous Life Cycle Analyzed by Genome Sequencing, Transcriptome Profiling and Co-infection with Leishmania donovani.</title>
        <authorList>
            <person name="Kraeva N."/>
            <person name="Butenko A."/>
            <person name="Hlavacova J."/>
            <person name="Kostygov A."/>
            <person name="Myskova J."/>
            <person name="Grybchuk D."/>
            <person name="Lestinova T."/>
            <person name="Votypka J."/>
            <person name="Volf P."/>
            <person name="Opperdoes F."/>
            <person name="Flegontov P."/>
            <person name="Lukes J."/>
            <person name="Yurchenko V."/>
        </authorList>
    </citation>
    <scope>NUCLEOTIDE SEQUENCE [LARGE SCALE GENOMIC DNA]</scope>
    <source>
        <strain evidence="15 16">ATCC 30220</strain>
    </source>
</reference>
<dbReference type="EMBL" id="LJSK01000007">
    <property type="protein sequence ID" value="KPI90341.1"/>
    <property type="molecule type" value="Genomic_DNA"/>
</dbReference>
<comment type="similarity">
    <text evidence="2">Belongs to the ROX family. NO66 subfamily.</text>
</comment>
<protein>
    <recommendedName>
        <fullName evidence="12">Bifunctional lysine-specific demethylase and histidyl-hydroxylase</fullName>
        <ecNumber evidence="12">1.14.11.-</ecNumber>
    </recommendedName>
</protein>
<keyword evidence="8 12" id="KW-0408">Iron</keyword>
<evidence type="ECO:0000256" key="9">
    <source>
        <dbReference type="ARBA" id="ARBA00023015"/>
    </source>
</evidence>
<dbReference type="Gene3D" id="1.10.10.1500">
    <property type="entry name" value="JmjC domain-containing ribosomal oxygenase (ROX), dimer domain"/>
    <property type="match status" value="1"/>
</dbReference>
<dbReference type="Gene3D" id="2.60.120.650">
    <property type="entry name" value="Cupin"/>
    <property type="match status" value="1"/>
</dbReference>
<dbReference type="PANTHER" id="PTHR13096">
    <property type="entry name" value="MINA53 MYC INDUCED NUCLEAR ANTIGEN"/>
    <property type="match status" value="1"/>
</dbReference>
<evidence type="ECO:0000256" key="5">
    <source>
        <dbReference type="ARBA" id="ARBA00022853"/>
    </source>
</evidence>
<evidence type="ECO:0000256" key="12">
    <source>
        <dbReference type="RuleBase" id="RU366061"/>
    </source>
</evidence>
<dbReference type="Pfam" id="PF21233">
    <property type="entry name" value="WHD_RIOX1"/>
    <property type="match status" value="1"/>
</dbReference>
<keyword evidence="6 12" id="KW-0223">Dioxygenase</keyword>
<feature type="compositionally biased region" description="Polar residues" evidence="13">
    <location>
        <begin position="36"/>
        <end position="47"/>
    </location>
</feature>
<dbReference type="InterPro" id="IPR039994">
    <property type="entry name" value="NO66-like"/>
</dbReference>
<dbReference type="GO" id="GO:0032453">
    <property type="term" value="F:histone H3K4 demethylase activity"/>
    <property type="evidence" value="ECO:0007669"/>
    <property type="project" value="TreeGrafter"/>
</dbReference>
<dbReference type="SMART" id="SM00558">
    <property type="entry name" value="JmjC"/>
    <property type="match status" value="1"/>
</dbReference>
<comment type="subcellular location">
    <subcellularLocation>
        <location evidence="1 12">Nucleus</location>
    </subcellularLocation>
</comment>
<dbReference type="Pfam" id="PF08007">
    <property type="entry name" value="JmjC_2"/>
    <property type="match status" value="1"/>
</dbReference>
<keyword evidence="3" id="KW-0678">Repressor</keyword>
<name>A0A0N1PDT4_LEPSE</name>
<keyword evidence="9 12" id="KW-0805">Transcription regulation</keyword>
<feature type="compositionally biased region" description="Basic and acidic residues" evidence="13">
    <location>
        <begin position="9"/>
        <end position="19"/>
    </location>
</feature>
<comment type="caution">
    <text evidence="15">The sequence shown here is derived from an EMBL/GenBank/DDBJ whole genome shotgun (WGS) entry which is preliminary data.</text>
</comment>
<evidence type="ECO:0000256" key="3">
    <source>
        <dbReference type="ARBA" id="ARBA00022491"/>
    </source>
</evidence>
<dbReference type="EC" id="1.14.11.-" evidence="12"/>
<dbReference type="OrthoDB" id="425950at2759"/>
<evidence type="ECO:0000256" key="2">
    <source>
        <dbReference type="ARBA" id="ARBA00010309"/>
    </source>
</evidence>
<comment type="cofactor">
    <cofactor evidence="12">
        <name>Fe(2+)</name>
        <dbReference type="ChEBI" id="CHEBI:29033"/>
    </cofactor>
    <text evidence="12">Binds 1 Fe(2+) ion per subunit.</text>
</comment>
<dbReference type="Proteomes" id="UP000038009">
    <property type="component" value="Unassembled WGS sequence"/>
</dbReference>
<dbReference type="VEuPathDB" id="TriTrypDB:Lsey_0007_0540"/>
<keyword evidence="7 12" id="KW-0560">Oxidoreductase</keyword>
<feature type="domain" description="JmjC" evidence="14">
    <location>
        <begin position="167"/>
        <end position="307"/>
    </location>
</feature>
<dbReference type="InterPro" id="IPR049043">
    <property type="entry name" value="WHD_RIOX1"/>
</dbReference>
<evidence type="ECO:0000256" key="10">
    <source>
        <dbReference type="ARBA" id="ARBA00023163"/>
    </source>
</evidence>
<proteinExistence type="inferred from homology"/>
<keyword evidence="11 12" id="KW-0539">Nucleus</keyword>
<evidence type="ECO:0000313" key="15">
    <source>
        <dbReference type="EMBL" id="KPI90341.1"/>
    </source>
</evidence>